<dbReference type="KEGG" id="vvy:VV0190"/>
<dbReference type="Proteomes" id="UP000002675">
    <property type="component" value="Chromosome I"/>
</dbReference>
<dbReference type="HOGENOM" id="CLU_213998_0_0_6"/>
<accession>Q7MQ21</accession>
<protein>
    <submittedName>
        <fullName evidence="1">Uncharacterized protein</fullName>
    </submittedName>
</protein>
<gene>
    <name evidence="1" type="ordered locus">VV0190</name>
</gene>
<dbReference type="AlphaFoldDB" id="Q7MQ21"/>
<name>Q7MQ21_VIBVY</name>
<sequence>MAKTVLHSFSAPIIHLFFVLSMPKGVVRHLPDDFWLSIDFLYHGLLPKPDPLPCLNL</sequence>
<organism evidence="1 2">
    <name type="scientific">Vibrio vulnificus (strain YJ016)</name>
    <dbReference type="NCBI Taxonomy" id="196600"/>
    <lineage>
        <taxon>Bacteria</taxon>
        <taxon>Pseudomonadati</taxon>
        <taxon>Pseudomonadota</taxon>
        <taxon>Gammaproteobacteria</taxon>
        <taxon>Vibrionales</taxon>
        <taxon>Vibrionaceae</taxon>
        <taxon>Vibrio</taxon>
    </lineage>
</organism>
<evidence type="ECO:0000313" key="1">
    <source>
        <dbReference type="EMBL" id="BAC92953.1"/>
    </source>
</evidence>
<proteinExistence type="predicted"/>
<reference evidence="1 2" key="1">
    <citation type="journal article" date="2003" name="Genome Res.">
        <title>Comparative genome analysis of Vibrio vulnificus, a marine pathogen.</title>
        <authorList>
            <person name="Chen C.Y."/>
            <person name="Wu K.M."/>
            <person name="Chang Y.C."/>
            <person name="Chang C.H."/>
            <person name="Tsai H.C."/>
            <person name="Liao T.L."/>
            <person name="Liu Y.M."/>
            <person name="Chen H.J."/>
            <person name="Shen A.B."/>
            <person name="Li J.C."/>
            <person name="Su T.L."/>
            <person name="Shao C.P."/>
            <person name="Lee C.T."/>
            <person name="Hor L.I."/>
            <person name="Tsai S.F."/>
        </authorList>
    </citation>
    <scope>NUCLEOTIDE SEQUENCE [LARGE SCALE GENOMIC DNA]</scope>
    <source>
        <strain evidence="1 2">YJ016</strain>
    </source>
</reference>
<dbReference type="EMBL" id="BA000037">
    <property type="protein sequence ID" value="BAC92953.1"/>
    <property type="molecule type" value="Genomic_DNA"/>
</dbReference>
<evidence type="ECO:0000313" key="2">
    <source>
        <dbReference type="Proteomes" id="UP000002675"/>
    </source>
</evidence>